<comment type="caution">
    <text evidence="8">The sequence shown here is derived from an EMBL/GenBank/DDBJ whole genome shotgun (WGS) entry which is preliminary data.</text>
</comment>
<dbReference type="InterPro" id="IPR008429">
    <property type="entry name" value="CLPTM1"/>
</dbReference>
<evidence type="ECO:0000256" key="4">
    <source>
        <dbReference type="ARBA" id="ARBA00022989"/>
    </source>
</evidence>
<reference evidence="8" key="1">
    <citation type="submission" date="2023-01" db="EMBL/GenBank/DDBJ databases">
        <title>Metagenome sequencing of chrysophaentin producing Chrysophaeum taylorii.</title>
        <authorList>
            <person name="Davison J."/>
            <person name="Bewley C."/>
        </authorList>
    </citation>
    <scope>NUCLEOTIDE SEQUENCE</scope>
    <source>
        <strain evidence="8">NIES-1699</strain>
    </source>
</reference>
<dbReference type="EMBL" id="JAQMWT010000673">
    <property type="protein sequence ID" value="KAJ8598452.1"/>
    <property type="molecule type" value="Genomic_DNA"/>
</dbReference>
<evidence type="ECO:0000256" key="7">
    <source>
        <dbReference type="SAM" id="Phobius"/>
    </source>
</evidence>
<gene>
    <name evidence="8" type="ORF">CTAYLR_006853</name>
</gene>
<dbReference type="Pfam" id="PF05602">
    <property type="entry name" value="CLPTM1"/>
    <property type="match status" value="1"/>
</dbReference>
<evidence type="ECO:0000256" key="2">
    <source>
        <dbReference type="ARBA" id="ARBA00009310"/>
    </source>
</evidence>
<feature type="transmembrane region" description="Helical" evidence="7">
    <location>
        <begin position="441"/>
        <end position="462"/>
    </location>
</feature>
<evidence type="ECO:0000256" key="6">
    <source>
        <dbReference type="SAM" id="MobiDB-lite"/>
    </source>
</evidence>
<sequence>MVRGTNENHNNELSTRVATATIGVTDKVAYVVSRFMVCYLVLCGVLLRQLARRPSCSPSERAAKVCLWPMVPLRGGRLDLFVVITTSASTRDEVAFARYDVDPLASFDAATTIAVPPIVRKGGVNLVAHFYARPSAGLASSENETAASVVATSTSLGSVALTRAARARARTSYRSLLDTTNDTRREDAGEWRPHWKFGTVPLVVRVLDVGGDGALSRRAAYEGLPNLGVEDLRVFDDEEHGRRYPPIALLDEQSVPRRLALPMSRNVSRRPHPTFRWRYRVASPLAYGLRATVAAQIIEMMSAFGSDKDVDDLRVQLSDDRIFRYVVSTVIGMLHVQLDYFAFREEVGFYVGRETFRGVSTSSLLWGLARSVIVFLFLADNDANILLLITLGRAVLTECWKVARVLRPTIVFDGVPSIRFRDLHNMDAAEKYTARLDRECTAHLGLGLAPLVVGFSVFALVHYLHKSWYSWLVSSLADLTYFFGFLAMVPQLYINYKLKSVAHLPLKVFLYKVFNTFVDDAFAWIVKSPIKYRIMTLRDDLVFLVFLWQYWAYQVDKARPNEFGLCYEKPLATTTNPDDPVVEGDSEDMSSSSSSSSAGSPKAPPAGGDDGLASSSFGQQDRRSNLFN</sequence>
<comment type="subcellular location">
    <subcellularLocation>
        <location evidence="1">Membrane</location>
        <topology evidence="1">Multi-pass membrane protein</topology>
    </subcellularLocation>
</comment>
<protein>
    <recommendedName>
        <fullName evidence="10">Cleft lip and palate associated transmembrane protein</fullName>
    </recommendedName>
</protein>
<feature type="region of interest" description="Disordered" evidence="6">
    <location>
        <begin position="576"/>
        <end position="628"/>
    </location>
</feature>
<keyword evidence="9" id="KW-1185">Reference proteome</keyword>
<dbReference type="GO" id="GO:0016020">
    <property type="term" value="C:membrane"/>
    <property type="evidence" value="ECO:0007669"/>
    <property type="project" value="UniProtKB-SubCell"/>
</dbReference>
<evidence type="ECO:0000313" key="9">
    <source>
        <dbReference type="Proteomes" id="UP001230188"/>
    </source>
</evidence>
<keyword evidence="3 7" id="KW-0812">Transmembrane</keyword>
<feature type="transmembrane region" description="Helical" evidence="7">
    <location>
        <begin position="468"/>
        <end position="489"/>
    </location>
</feature>
<evidence type="ECO:0000256" key="5">
    <source>
        <dbReference type="ARBA" id="ARBA00023136"/>
    </source>
</evidence>
<dbReference type="GO" id="GO:0012505">
    <property type="term" value="C:endomembrane system"/>
    <property type="evidence" value="ECO:0007669"/>
    <property type="project" value="TreeGrafter"/>
</dbReference>
<dbReference type="AlphaFoldDB" id="A0AAD7XEP8"/>
<keyword evidence="4 7" id="KW-1133">Transmembrane helix</keyword>
<dbReference type="PANTHER" id="PTHR21347:SF0">
    <property type="entry name" value="LIPID SCRAMBLASE CLPTM1L"/>
    <property type="match status" value="1"/>
</dbReference>
<evidence type="ECO:0008006" key="10">
    <source>
        <dbReference type="Google" id="ProtNLM"/>
    </source>
</evidence>
<evidence type="ECO:0000256" key="1">
    <source>
        <dbReference type="ARBA" id="ARBA00004141"/>
    </source>
</evidence>
<dbReference type="Proteomes" id="UP001230188">
    <property type="component" value="Unassembled WGS sequence"/>
</dbReference>
<keyword evidence="5 7" id="KW-0472">Membrane</keyword>
<organism evidence="8 9">
    <name type="scientific">Chrysophaeum taylorii</name>
    <dbReference type="NCBI Taxonomy" id="2483200"/>
    <lineage>
        <taxon>Eukaryota</taxon>
        <taxon>Sar</taxon>
        <taxon>Stramenopiles</taxon>
        <taxon>Ochrophyta</taxon>
        <taxon>Pelagophyceae</taxon>
        <taxon>Pelagomonadales</taxon>
        <taxon>Pelagomonadaceae</taxon>
        <taxon>Chrysophaeum</taxon>
    </lineage>
</organism>
<evidence type="ECO:0000313" key="8">
    <source>
        <dbReference type="EMBL" id="KAJ8598452.1"/>
    </source>
</evidence>
<feature type="compositionally biased region" description="Low complexity" evidence="6">
    <location>
        <begin position="589"/>
        <end position="614"/>
    </location>
</feature>
<proteinExistence type="inferred from homology"/>
<comment type="similarity">
    <text evidence="2">Belongs to the CLPTM1 family.</text>
</comment>
<evidence type="ECO:0000256" key="3">
    <source>
        <dbReference type="ARBA" id="ARBA00022692"/>
    </source>
</evidence>
<accession>A0AAD7XEP8</accession>
<name>A0AAD7XEP8_9STRA</name>
<dbReference type="PANTHER" id="PTHR21347">
    <property type="entry name" value="CLEFT LIP AND PALATE ASSOCIATED TRANSMEMBRANE PROTEIN-RELATED"/>
    <property type="match status" value="1"/>
</dbReference>